<dbReference type="OMA" id="ICDSADM"/>
<evidence type="ECO:0000256" key="4">
    <source>
        <dbReference type="ARBA" id="ARBA00022833"/>
    </source>
</evidence>
<feature type="domain" description="Peptidase M3A/M3B catalytic" evidence="7">
    <location>
        <begin position="6"/>
        <end position="396"/>
    </location>
</feature>
<dbReference type="GO" id="GO:0006627">
    <property type="term" value="P:protein processing involved in protein targeting to mitochondrion"/>
    <property type="evidence" value="ECO:0007669"/>
    <property type="project" value="TreeGrafter"/>
</dbReference>
<dbReference type="AlphaFoldDB" id="A0A0N4VUV0"/>
<dbReference type="GO" id="GO:0006518">
    <property type="term" value="P:peptide metabolic process"/>
    <property type="evidence" value="ECO:0007669"/>
    <property type="project" value="TreeGrafter"/>
</dbReference>
<dbReference type="InterPro" id="IPR045090">
    <property type="entry name" value="Pept_M3A_M3B"/>
</dbReference>
<dbReference type="Pfam" id="PF01432">
    <property type="entry name" value="Peptidase_M3"/>
    <property type="match status" value="1"/>
</dbReference>
<proteinExistence type="inferred from homology"/>
<dbReference type="GO" id="GO:0046872">
    <property type="term" value="F:metal ion binding"/>
    <property type="evidence" value="ECO:0007669"/>
    <property type="project" value="UniProtKB-UniRule"/>
</dbReference>
<organism evidence="8">
    <name type="scientific">Haemonchus placei</name>
    <name type="common">Barber's pole worm</name>
    <dbReference type="NCBI Taxonomy" id="6290"/>
    <lineage>
        <taxon>Eukaryota</taxon>
        <taxon>Metazoa</taxon>
        <taxon>Ecdysozoa</taxon>
        <taxon>Nematoda</taxon>
        <taxon>Chromadorea</taxon>
        <taxon>Rhabditida</taxon>
        <taxon>Rhabditina</taxon>
        <taxon>Rhabditomorpha</taxon>
        <taxon>Strongyloidea</taxon>
        <taxon>Trichostrongylidae</taxon>
        <taxon>Haemonchus</taxon>
    </lineage>
</organism>
<evidence type="ECO:0000259" key="7">
    <source>
        <dbReference type="Pfam" id="PF01432"/>
    </source>
</evidence>
<keyword evidence="3 6" id="KW-0378">Hydrolase</keyword>
<dbReference type="GO" id="GO:0005739">
    <property type="term" value="C:mitochondrion"/>
    <property type="evidence" value="ECO:0007669"/>
    <property type="project" value="TreeGrafter"/>
</dbReference>
<dbReference type="WBParaSite" id="HPLM_0000106701-mRNA-1">
    <property type="protein sequence ID" value="HPLM_0000106701-mRNA-1"/>
    <property type="gene ID" value="HPLM_0000106701"/>
</dbReference>
<sequence length="411" mass="46629">LLGSYENAHDFLWGVIQACRPAAEREIAVLLDVQSQCSSLFSGIGEWDIHYLTQIYKERAYGIEHYDEISKFLNLGNLLSGLANLLNKLYGVRIEERPIERGEMWDGNIIKLDVNSADDQFLGTVYLDIDRRPTKAVGDCHFTVRCSKQLKDNSWQTPIVVLSLAICDRTDVDWRSVPIDMHRAENVFHEMGHAMHSMLGRTRYQHVAGTRCPQDFSEIPSILMEYFFNDLTVLQSVLRNSDGECVRIEDAASMIASRFAFSSLEIMQQASYALFDLELHAPDATKLLREGRITTTDLFHSIITKALPHLDRQADSAFQHRFHHLVQYGAKYYSYMVARSAASLIWNSKFRDSPFSRTEGEKWMKVQSHGGGLPSAVLLETMLGYSPTSMHFIDALKKETSHLANLGAVNV</sequence>
<accession>A0A0N4VUV0</accession>
<dbReference type="GO" id="GO:0004222">
    <property type="term" value="F:metalloendopeptidase activity"/>
    <property type="evidence" value="ECO:0007669"/>
    <property type="project" value="InterPro"/>
</dbReference>
<reference evidence="8" key="1">
    <citation type="submission" date="2017-02" db="UniProtKB">
        <authorList>
            <consortium name="WormBaseParasite"/>
        </authorList>
    </citation>
    <scope>IDENTIFICATION</scope>
</reference>
<keyword evidence="2 6" id="KW-0479">Metal-binding</keyword>
<evidence type="ECO:0000256" key="2">
    <source>
        <dbReference type="ARBA" id="ARBA00022723"/>
    </source>
</evidence>
<comment type="similarity">
    <text evidence="6">Belongs to the peptidase M3 family.</text>
</comment>
<evidence type="ECO:0000256" key="1">
    <source>
        <dbReference type="ARBA" id="ARBA00022670"/>
    </source>
</evidence>
<keyword evidence="5 6" id="KW-0482">Metalloprotease</keyword>
<evidence type="ECO:0000256" key="6">
    <source>
        <dbReference type="RuleBase" id="RU003435"/>
    </source>
</evidence>
<dbReference type="PANTHER" id="PTHR11804">
    <property type="entry name" value="PROTEASE M3 THIMET OLIGOPEPTIDASE-RELATED"/>
    <property type="match status" value="1"/>
</dbReference>
<keyword evidence="4 6" id="KW-0862">Zinc</keyword>
<name>A0A0N4VUV0_HAEPC</name>
<keyword evidence="1 6" id="KW-0645">Protease</keyword>
<dbReference type="SUPFAM" id="SSF55486">
    <property type="entry name" value="Metalloproteases ('zincins'), catalytic domain"/>
    <property type="match status" value="1"/>
</dbReference>
<dbReference type="PANTHER" id="PTHR11804:SF79">
    <property type="entry name" value="MITOCHONDRIAL INTERMEDIATE PEPTIDASE"/>
    <property type="match status" value="1"/>
</dbReference>
<evidence type="ECO:0000256" key="5">
    <source>
        <dbReference type="ARBA" id="ARBA00023049"/>
    </source>
</evidence>
<comment type="cofactor">
    <cofactor evidence="6">
        <name>Zn(2+)</name>
        <dbReference type="ChEBI" id="CHEBI:29105"/>
    </cofactor>
    <text evidence="6">Binds 1 zinc ion.</text>
</comment>
<evidence type="ECO:0000256" key="3">
    <source>
        <dbReference type="ARBA" id="ARBA00022801"/>
    </source>
</evidence>
<evidence type="ECO:0000313" key="8">
    <source>
        <dbReference type="WBParaSite" id="HPLM_0000106701-mRNA-1"/>
    </source>
</evidence>
<protein>
    <submittedName>
        <fullName evidence="8">Peptidase_M3 domain-containing protein</fullName>
    </submittedName>
</protein>
<dbReference type="InterPro" id="IPR001567">
    <property type="entry name" value="Pept_M3A_M3B_dom"/>
</dbReference>
<dbReference type="Gene3D" id="1.10.1370.40">
    <property type="match status" value="1"/>
</dbReference>